<proteinExistence type="inferred from homology"/>
<dbReference type="PANTHER" id="PTHR46268">
    <property type="entry name" value="STRESS RESPONSE PROTEIN NHAX"/>
    <property type="match status" value="1"/>
</dbReference>
<dbReference type="InterPro" id="IPR006015">
    <property type="entry name" value="Universal_stress_UspA"/>
</dbReference>
<dbReference type="PANTHER" id="PTHR46268:SF6">
    <property type="entry name" value="UNIVERSAL STRESS PROTEIN UP12"/>
    <property type="match status" value="1"/>
</dbReference>
<reference evidence="3 4" key="1">
    <citation type="submission" date="2018-07" db="EMBL/GenBank/DDBJ databases">
        <title>Genomic Encyclopedia of Type Strains, Phase III (KMG-III): the genomes of soil and plant-associated and newly described type strains.</title>
        <authorList>
            <person name="Whitman W."/>
        </authorList>
    </citation>
    <scope>NUCLEOTIDE SEQUENCE [LARGE SCALE GENOMIC DNA]</scope>
    <source>
        <strain evidence="3 4">CECT 7946</strain>
    </source>
</reference>
<evidence type="ECO:0000256" key="1">
    <source>
        <dbReference type="ARBA" id="ARBA00008791"/>
    </source>
</evidence>
<dbReference type="Gene3D" id="3.40.50.12370">
    <property type="match status" value="1"/>
</dbReference>
<dbReference type="CDD" id="cd00293">
    <property type="entry name" value="USP-like"/>
    <property type="match status" value="1"/>
</dbReference>
<dbReference type="AlphaFoldDB" id="A0A3D9H2Y1"/>
<sequence>MKNILLPTDFSENSWNAIKYAISFFKNQDCNFYLLHIKPIPTIEFNDDPLIMIQSDIDLLDVKPVKQQLRKLLKRVIELSTNKLKHHFYTIIEENFFIDGIRKNIEEKQIDLIIMGTKGASGLEKIILGSNAADVITKVKCNTLIIPENATFTAPTEIAYPTDFSLSHNLQVLQPVAEIIERFKASLSILHISKRKIDLNENEKQNKELLEDFFTPYQYSFHFLTNKKVEDAVQCFIESRAINMVCMVAKNIHYFQQILFHSKVENISYHVNIPFLVLHEKN</sequence>
<evidence type="ECO:0000313" key="4">
    <source>
        <dbReference type="Proteomes" id="UP000256980"/>
    </source>
</evidence>
<name>A0A3D9H2Y1_9FLAO</name>
<organism evidence="3 4">
    <name type="scientific">Winogradskyella eximia</name>
    <dbReference type="NCBI Taxonomy" id="262006"/>
    <lineage>
        <taxon>Bacteria</taxon>
        <taxon>Pseudomonadati</taxon>
        <taxon>Bacteroidota</taxon>
        <taxon>Flavobacteriia</taxon>
        <taxon>Flavobacteriales</taxon>
        <taxon>Flavobacteriaceae</taxon>
        <taxon>Winogradskyella</taxon>
    </lineage>
</organism>
<dbReference type="Proteomes" id="UP000256980">
    <property type="component" value="Unassembled WGS sequence"/>
</dbReference>
<dbReference type="OrthoDB" id="9788959at2"/>
<dbReference type="SUPFAM" id="SSF52402">
    <property type="entry name" value="Adenine nucleotide alpha hydrolases-like"/>
    <property type="match status" value="2"/>
</dbReference>
<dbReference type="RefSeq" id="WP_115817263.1">
    <property type="nucleotide sequence ID" value="NZ_CANKZP010000004.1"/>
</dbReference>
<evidence type="ECO:0000259" key="2">
    <source>
        <dbReference type="Pfam" id="PF00582"/>
    </source>
</evidence>
<gene>
    <name evidence="3" type="ORF">DFQ10_10433</name>
</gene>
<dbReference type="Pfam" id="PF00582">
    <property type="entry name" value="Usp"/>
    <property type="match status" value="1"/>
</dbReference>
<protein>
    <submittedName>
        <fullName evidence="3">Nucleotide-binding universal stress UspA family protein</fullName>
    </submittedName>
</protein>
<comment type="similarity">
    <text evidence="1">Belongs to the universal stress protein A family.</text>
</comment>
<dbReference type="PRINTS" id="PR01438">
    <property type="entry name" value="UNVRSLSTRESS"/>
</dbReference>
<feature type="domain" description="UspA" evidence="2">
    <location>
        <begin position="1"/>
        <end position="147"/>
    </location>
</feature>
<dbReference type="InterPro" id="IPR006016">
    <property type="entry name" value="UspA"/>
</dbReference>
<evidence type="ECO:0000313" key="3">
    <source>
        <dbReference type="EMBL" id="RED43844.1"/>
    </source>
</evidence>
<dbReference type="EMBL" id="QRDV01000004">
    <property type="protein sequence ID" value="RED43844.1"/>
    <property type="molecule type" value="Genomic_DNA"/>
</dbReference>
<keyword evidence="4" id="KW-1185">Reference proteome</keyword>
<accession>A0A3D9H2Y1</accession>
<comment type="caution">
    <text evidence="3">The sequence shown here is derived from an EMBL/GenBank/DDBJ whole genome shotgun (WGS) entry which is preliminary data.</text>
</comment>